<sequence>MSISDCGVTVQNGSEYFLVVEVKEKQDSDPILFELKGAIHQQRVEVFSQGGDGPWNMISRKPVNPDPRPGPTNRRLNHRPLTSWILLSTVRTLRWRLCRTKGQQGHPFCVHYHPGKENVVVDALSRLYMGSVAHVEEERKELAKDVRRLDRLGVRLMSISNGGVTVQNRSESFLVVEVKEKQDSEPILLELKGAIHQQRVEVQILCIQITLRSVPDLQFSIISGTLGVLYTMLHLGYTLDRDRIVSTNPFERIVVPDTDQ</sequence>
<feature type="region of interest" description="Disordered" evidence="1">
    <location>
        <begin position="55"/>
        <end position="75"/>
    </location>
</feature>
<dbReference type="EMBL" id="CP133620">
    <property type="protein sequence ID" value="WMV45672.1"/>
    <property type="molecule type" value="Genomic_DNA"/>
</dbReference>
<proteinExistence type="predicted"/>
<evidence type="ECO:0000313" key="3">
    <source>
        <dbReference type="Proteomes" id="UP001234989"/>
    </source>
</evidence>
<evidence type="ECO:0000256" key="1">
    <source>
        <dbReference type="SAM" id="MobiDB-lite"/>
    </source>
</evidence>
<protein>
    <submittedName>
        <fullName evidence="2">Uncharacterized protein</fullName>
    </submittedName>
</protein>
<reference evidence="2" key="1">
    <citation type="submission" date="2023-08" db="EMBL/GenBank/DDBJ databases">
        <title>A de novo genome assembly of Solanum verrucosum Schlechtendal, a Mexican diploid species geographically isolated from the other diploid A-genome species in potato relatives.</title>
        <authorList>
            <person name="Hosaka K."/>
        </authorList>
    </citation>
    <scope>NUCLEOTIDE SEQUENCE</scope>
    <source>
        <tissue evidence="2">Young leaves</tissue>
    </source>
</reference>
<gene>
    <name evidence="2" type="ORF">MTR67_039057</name>
</gene>
<accession>A0AAF0UGQ1</accession>
<keyword evidence="3" id="KW-1185">Reference proteome</keyword>
<evidence type="ECO:0000313" key="2">
    <source>
        <dbReference type="EMBL" id="WMV45672.1"/>
    </source>
</evidence>
<dbReference type="Proteomes" id="UP001234989">
    <property type="component" value="Chromosome 9"/>
</dbReference>
<dbReference type="AlphaFoldDB" id="A0AAF0UGQ1"/>
<name>A0AAF0UGQ1_SOLVR</name>
<organism evidence="2 3">
    <name type="scientific">Solanum verrucosum</name>
    <dbReference type="NCBI Taxonomy" id="315347"/>
    <lineage>
        <taxon>Eukaryota</taxon>
        <taxon>Viridiplantae</taxon>
        <taxon>Streptophyta</taxon>
        <taxon>Embryophyta</taxon>
        <taxon>Tracheophyta</taxon>
        <taxon>Spermatophyta</taxon>
        <taxon>Magnoliopsida</taxon>
        <taxon>eudicotyledons</taxon>
        <taxon>Gunneridae</taxon>
        <taxon>Pentapetalae</taxon>
        <taxon>asterids</taxon>
        <taxon>lamiids</taxon>
        <taxon>Solanales</taxon>
        <taxon>Solanaceae</taxon>
        <taxon>Solanoideae</taxon>
        <taxon>Solaneae</taxon>
        <taxon>Solanum</taxon>
    </lineage>
</organism>